<dbReference type="Pfam" id="PF01190">
    <property type="entry name" value="Pollen_Ole_e_1"/>
    <property type="match status" value="1"/>
</dbReference>
<sequence length="411" mass="45544">MGCGTSKLEPDEVAAAADSATPPGIGPYHRRIEEIRRRRTFGWMRKDSISTTEFLIEPAAEDEISRSGSLNDGDKVPPPSKEEEAPAAEAVEEREGEKVVAVAEEEAEEEDMRPSCGGELGFGDCPGSPSFRVYYVGSMRSSDEDGSRKIRGKYEGKVDETPKKSKKFLGRRESGDSLNSSEELEYCKLPRRDKGRKLRALAKTPAAVYSRLNPSIPEYRKGKVVTPQTALFVHSLSLATDRRPISNITVIGTVYCDTCSNNRFSNHSYFLKGVEVSVNCKFRLNAKSKRNVSISVKRTTDKYGAYKLDIPLLHDFRCREGHETKPICRASLQRNPSSMCDISSLRISTEHLAIRVEQARLCVYNLNALSNRPSKELKKCGGALEKDAISSDVNTGTQTNDLLIATSLINH</sequence>
<reference evidence="2" key="1">
    <citation type="journal article" date="2023" name="Nat. Commun.">
        <title>Diploid and tetraploid genomes of Acorus and the evolution of monocots.</title>
        <authorList>
            <person name="Ma L."/>
            <person name="Liu K.W."/>
            <person name="Li Z."/>
            <person name="Hsiao Y.Y."/>
            <person name="Qi Y."/>
            <person name="Fu T."/>
            <person name="Tang G.D."/>
            <person name="Zhang D."/>
            <person name="Sun W.H."/>
            <person name="Liu D.K."/>
            <person name="Li Y."/>
            <person name="Chen G.Z."/>
            <person name="Liu X.D."/>
            <person name="Liao X.Y."/>
            <person name="Jiang Y.T."/>
            <person name="Yu X."/>
            <person name="Hao Y."/>
            <person name="Huang J."/>
            <person name="Zhao X.W."/>
            <person name="Ke S."/>
            <person name="Chen Y.Y."/>
            <person name="Wu W.L."/>
            <person name="Hsu J.L."/>
            <person name="Lin Y.F."/>
            <person name="Huang M.D."/>
            <person name="Li C.Y."/>
            <person name="Huang L."/>
            <person name="Wang Z.W."/>
            <person name="Zhao X."/>
            <person name="Zhong W.Y."/>
            <person name="Peng D.H."/>
            <person name="Ahmad S."/>
            <person name="Lan S."/>
            <person name="Zhang J.S."/>
            <person name="Tsai W.C."/>
            <person name="Van de Peer Y."/>
            <person name="Liu Z.J."/>
        </authorList>
    </citation>
    <scope>NUCLEOTIDE SEQUENCE</scope>
    <source>
        <strain evidence="2">CP</strain>
    </source>
</reference>
<name>A0AAV9C0P5_ACOCL</name>
<evidence type="ECO:0000313" key="2">
    <source>
        <dbReference type="EMBL" id="KAK1281838.1"/>
    </source>
</evidence>
<dbReference type="AlphaFoldDB" id="A0AAV9C0P5"/>
<gene>
    <name evidence="2" type="ORF">QJS10_CPB22g00552</name>
</gene>
<proteinExistence type="predicted"/>
<dbReference type="Proteomes" id="UP001180020">
    <property type="component" value="Unassembled WGS sequence"/>
</dbReference>
<dbReference type="PANTHER" id="PTHR46995">
    <property type="entry name" value="OS09G0508200 PROTEIN"/>
    <property type="match status" value="1"/>
</dbReference>
<keyword evidence="3" id="KW-1185">Reference proteome</keyword>
<protein>
    <submittedName>
        <fullName evidence="2">Uncharacterized protein</fullName>
    </submittedName>
</protein>
<dbReference type="EMBL" id="JAUJYO010000022">
    <property type="protein sequence ID" value="KAK1281838.1"/>
    <property type="molecule type" value="Genomic_DNA"/>
</dbReference>
<accession>A0AAV9C0P5</accession>
<dbReference type="PANTHER" id="PTHR46995:SF6">
    <property type="entry name" value="POLLEN OLE E 1 ALLERGEN AND EXTENSIN FAMILY PROTEIN"/>
    <property type="match status" value="1"/>
</dbReference>
<evidence type="ECO:0000313" key="3">
    <source>
        <dbReference type="Proteomes" id="UP001180020"/>
    </source>
</evidence>
<reference evidence="2" key="2">
    <citation type="submission" date="2023-06" db="EMBL/GenBank/DDBJ databases">
        <authorList>
            <person name="Ma L."/>
            <person name="Liu K.-W."/>
            <person name="Li Z."/>
            <person name="Hsiao Y.-Y."/>
            <person name="Qi Y."/>
            <person name="Fu T."/>
            <person name="Tang G."/>
            <person name="Zhang D."/>
            <person name="Sun W.-H."/>
            <person name="Liu D.-K."/>
            <person name="Li Y."/>
            <person name="Chen G.-Z."/>
            <person name="Liu X.-D."/>
            <person name="Liao X.-Y."/>
            <person name="Jiang Y.-T."/>
            <person name="Yu X."/>
            <person name="Hao Y."/>
            <person name="Huang J."/>
            <person name="Zhao X.-W."/>
            <person name="Ke S."/>
            <person name="Chen Y.-Y."/>
            <person name="Wu W.-L."/>
            <person name="Hsu J.-L."/>
            <person name="Lin Y.-F."/>
            <person name="Huang M.-D."/>
            <person name="Li C.-Y."/>
            <person name="Huang L."/>
            <person name="Wang Z.-W."/>
            <person name="Zhao X."/>
            <person name="Zhong W.-Y."/>
            <person name="Peng D.-H."/>
            <person name="Ahmad S."/>
            <person name="Lan S."/>
            <person name="Zhang J.-S."/>
            <person name="Tsai W.-C."/>
            <person name="Van De Peer Y."/>
            <person name="Liu Z.-J."/>
        </authorList>
    </citation>
    <scope>NUCLEOTIDE SEQUENCE</scope>
    <source>
        <strain evidence="2">CP</strain>
        <tissue evidence="2">Leaves</tissue>
    </source>
</reference>
<organism evidence="2 3">
    <name type="scientific">Acorus calamus</name>
    <name type="common">Sweet flag</name>
    <dbReference type="NCBI Taxonomy" id="4465"/>
    <lineage>
        <taxon>Eukaryota</taxon>
        <taxon>Viridiplantae</taxon>
        <taxon>Streptophyta</taxon>
        <taxon>Embryophyta</taxon>
        <taxon>Tracheophyta</taxon>
        <taxon>Spermatophyta</taxon>
        <taxon>Magnoliopsida</taxon>
        <taxon>Liliopsida</taxon>
        <taxon>Acoraceae</taxon>
        <taxon>Acorus</taxon>
    </lineage>
</organism>
<comment type="caution">
    <text evidence="2">The sequence shown here is derived from an EMBL/GenBank/DDBJ whole genome shotgun (WGS) entry which is preliminary data.</text>
</comment>
<feature type="region of interest" description="Disordered" evidence="1">
    <location>
        <begin position="1"/>
        <end position="31"/>
    </location>
</feature>
<feature type="region of interest" description="Disordered" evidence="1">
    <location>
        <begin position="56"/>
        <end position="97"/>
    </location>
</feature>
<evidence type="ECO:0000256" key="1">
    <source>
        <dbReference type="SAM" id="MobiDB-lite"/>
    </source>
</evidence>
<feature type="compositionally biased region" description="Basic and acidic residues" evidence="1">
    <location>
        <begin position="72"/>
        <end position="84"/>
    </location>
</feature>